<comment type="caution">
    <text evidence="1">The sequence shown here is derived from an EMBL/GenBank/DDBJ whole genome shotgun (WGS) entry which is preliminary data.</text>
</comment>
<proteinExistence type="predicted"/>
<evidence type="ECO:0000313" key="1">
    <source>
        <dbReference type="EMBL" id="KAH6929590.1"/>
    </source>
</evidence>
<reference evidence="1" key="1">
    <citation type="submission" date="2020-05" db="EMBL/GenBank/DDBJ databases">
        <title>Large-scale comparative analyses of tick genomes elucidate their genetic diversity and vector capacities.</title>
        <authorList>
            <person name="Jia N."/>
            <person name="Wang J."/>
            <person name="Shi W."/>
            <person name="Du L."/>
            <person name="Sun Y."/>
            <person name="Zhan W."/>
            <person name="Jiang J."/>
            <person name="Wang Q."/>
            <person name="Zhang B."/>
            <person name="Ji P."/>
            <person name="Sakyi L.B."/>
            <person name="Cui X."/>
            <person name="Yuan T."/>
            <person name="Jiang B."/>
            <person name="Yang W."/>
            <person name="Lam T.T.-Y."/>
            <person name="Chang Q."/>
            <person name="Ding S."/>
            <person name="Wang X."/>
            <person name="Zhu J."/>
            <person name="Ruan X."/>
            <person name="Zhao L."/>
            <person name="Wei J."/>
            <person name="Que T."/>
            <person name="Du C."/>
            <person name="Cheng J."/>
            <person name="Dai P."/>
            <person name="Han X."/>
            <person name="Huang E."/>
            <person name="Gao Y."/>
            <person name="Liu J."/>
            <person name="Shao H."/>
            <person name="Ye R."/>
            <person name="Li L."/>
            <person name="Wei W."/>
            <person name="Wang X."/>
            <person name="Wang C."/>
            <person name="Yang T."/>
            <person name="Huo Q."/>
            <person name="Li W."/>
            <person name="Guo W."/>
            <person name="Chen H."/>
            <person name="Zhou L."/>
            <person name="Ni X."/>
            <person name="Tian J."/>
            <person name="Zhou Y."/>
            <person name="Sheng Y."/>
            <person name="Liu T."/>
            <person name="Pan Y."/>
            <person name="Xia L."/>
            <person name="Li J."/>
            <person name="Zhao F."/>
            <person name="Cao W."/>
        </authorList>
    </citation>
    <scope>NUCLEOTIDE SEQUENCE</scope>
    <source>
        <strain evidence="1">Hyas-2018</strain>
    </source>
</reference>
<dbReference type="Proteomes" id="UP000821845">
    <property type="component" value="Chromosome 5"/>
</dbReference>
<sequence>MRLPRTSTCKGVIRGTPLRDDPATVYDKTVNQNDTFAPQPREFLRPGPPIDFDRASGTELRLTTWAPSPCSVQDQATSSVGDAAYQIPMSSTNAPLSARFLGGPRTDGPRTFPPKPPCPKIALPRRLLQQARAPEAALSPALGVACPAGQRQRLHPALKGKS</sequence>
<name>A0ACB7S4D8_HYAAI</name>
<organism evidence="1 2">
    <name type="scientific">Hyalomma asiaticum</name>
    <name type="common">Tick</name>
    <dbReference type="NCBI Taxonomy" id="266040"/>
    <lineage>
        <taxon>Eukaryota</taxon>
        <taxon>Metazoa</taxon>
        <taxon>Ecdysozoa</taxon>
        <taxon>Arthropoda</taxon>
        <taxon>Chelicerata</taxon>
        <taxon>Arachnida</taxon>
        <taxon>Acari</taxon>
        <taxon>Parasitiformes</taxon>
        <taxon>Ixodida</taxon>
        <taxon>Ixodoidea</taxon>
        <taxon>Ixodidae</taxon>
        <taxon>Hyalomminae</taxon>
        <taxon>Hyalomma</taxon>
    </lineage>
</organism>
<keyword evidence="2" id="KW-1185">Reference proteome</keyword>
<evidence type="ECO:0000313" key="2">
    <source>
        <dbReference type="Proteomes" id="UP000821845"/>
    </source>
</evidence>
<dbReference type="EMBL" id="CM023485">
    <property type="protein sequence ID" value="KAH6929590.1"/>
    <property type="molecule type" value="Genomic_DNA"/>
</dbReference>
<gene>
    <name evidence="1" type="ORF">HPB50_002798</name>
</gene>
<protein>
    <submittedName>
        <fullName evidence="1">Uncharacterized protein</fullName>
    </submittedName>
</protein>
<accession>A0ACB7S4D8</accession>